<gene>
    <name evidence="1" type="ORF">EGD98_08550</name>
</gene>
<protein>
    <submittedName>
        <fullName evidence="1">Uncharacterized protein</fullName>
    </submittedName>
</protein>
<comment type="caution">
    <text evidence="1">The sequence shown here is derived from an EMBL/GenBank/DDBJ whole genome shotgun (WGS) entry which is preliminary data.</text>
</comment>
<evidence type="ECO:0000313" key="2">
    <source>
        <dbReference type="Proteomes" id="UP000783863"/>
    </source>
</evidence>
<proteinExistence type="predicted"/>
<evidence type="ECO:0000313" key="1">
    <source>
        <dbReference type="EMBL" id="MBX0303721.1"/>
    </source>
</evidence>
<name>A0A8J7YI17_9EURY</name>
<dbReference type="EMBL" id="RKLQ01000001">
    <property type="protein sequence ID" value="MBX0303721.1"/>
    <property type="molecule type" value="Genomic_DNA"/>
</dbReference>
<accession>A0A8J7YI17</accession>
<sequence>MNDSSKTSEADRTSQRKITLTDAYLLGSNLDYLRLAGANQWDIGGLEPELGGGYILNALRECIDVLSETDIDAPVVDEMAEFGEKLSEEYKANSNINSEDGRLLEQKANTWFDSLISELRKEKRIAVREHGLFDVERVLRHPEDLFREETWNWLSERCQDDISQACRCLAVECTTASVMIALRAVEDRLRIWYEAKSEKELNRGPWGTVLGNLSEEYKHDSDRPAVLTDLSYLKDRRNEVSHPQESPNWSEAEETIYRVRGTIERIYQEQE</sequence>
<keyword evidence="2" id="KW-1185">Reference proteome</keyword>
<dbReference type="AlphaFoldDB" id="A0A8J7YI17"/>
<reference evidence="1" key="1">
    <citation type="submission" date="2021-06" db="EMBL/GenBank/DDBJ databases">
        <title>Halomicroarcula sp. F24A a new haloarchaeum isolated from saline soil.</title>
        <authorList>
            <person name="Duran-Viseras A."/>
            <person name="Sanchez-Porro C."/>
            <person name="Ventosa A."/>
        </authorList>
    </citation>
    <scope>NUCLEOTIDE SEQUENCE</scope>
    <source>
        <strain evidence="1">F24A</strain>
    </source>
</reference>
<organism evidence="1 2">
    <name type="scientific">Haloarcula salinisoli</name>
    <dbReference type="NCBI Taxonomy" id="2487746"/>
    <lineage>
        <taxon>Archaea</taxon>
        <taxon>Methanobacteriati</taxon>
        <taxon>Methanobacteriota</taxon>
        <taxon>Stenosarchaea group</taxon>
        <taxon>Halobacteria</taxon>
        <taxon>Halobacteriales</taxon>
        <taxon>Haloarculaceae</taxon>
        <taxon>Haloarcula</taxon>
    </lineage>
</organism>
<dbReference type="Proteomes" id="UP000783863">
    <property type="component" value="Unassembled WGS sequence"/>
</dbReference>
<dbReference type="RefSeq" id="WP_220587914.1">
    <property type="nucleotide sequence ID" value="NZ_RKLQ01000001.1"/>
</dbReference>